<accession>A0AAD9AB55</accession>
<organism evidence="1 2">
    <name type="scientific">Colletotrichum chrysophilum</name>
    <dbReference type="NCBI Taxonomy" id="1836956"/>
    <lineage>
        <taxon>Eukaryota</taxon>
        <taxon>Fungi</taxon>
        <taxon>Dikarya</taxon>
        <taxon>Ascomycota</taxon>
        <taxon>Pezizomycotina</taxon>
        <taxon>Sordariomycetes</taxon>
        <taxon>Hypocreomycetidae</taxon>
        <taxon>Glomerellales</taxon>
        <taxon>Glomerellaceae</taxon>
        <taxon>Colletotrichum</taxon>
        <taxon>Colletotrichum gloeosporioides species complex</taxon>
    </lineage>
</organism>
<dbReference type="Proteomes" id="UP001243330">
    <property type="component" value="Unassembled WGS sequence"/>
</dbReference>
<proteinExistence type="predicted"/>
<evidence type="ECO:0000313" key="2">
    <source>
        <dbReference type="Proteomes" id="UP001243330"/>
    </source>
</evidence>
<dbReference type="EMBL" id="JAQOWY010000310">
    <property type="protein sequence ID" value="KAK1844467.1"/>
    <property type="molecule type" value="Genomic_DNA"/>
</dbReference>
<reference evidence="1" key="1">
    <citation type="submission" date="2023-01" db="EMBL/GenBank/DDBJ databases">
        <title>Colletotrichum chrysophilum M932 genome sequence.</title>
        <authorList>
            <person name="Baroncelli R."/>
        </authorList>
    </citation>
    <scope>NUCLEOTIDE SEQUENCE</scope>
    <source>
        <strain evidence="1">M932</strain>
    </source>
</reference>
<evidence type="ECO:0000313" key="1">
    <source>
        <dbReference type="EMBL" id="KAK1844467.1"/>
    </source>
</evidence>
<protein>
    <submittedName>
        <fullName evidence="1">Uncharacterized protein</fullName>
    </submittedName>
</protein>
<keyword evidence="2" id="KW-1185">Reference proteome</keyword>
<name>A0AAD9AB55_9PEZI</name>
<comment type="caution">
    <text evidence="1">The sequence shown here is derived from an EMBL/GenBank/DDBJ whole genome shotgun (WGS) entry which is preliminary data.</text>
</comment>
<dbReference type="AlphaFoldDB" id="A0AAD9AB55"/>
<gene>
    <name evidence="1" type="ORF">CCHR01_12910</name>
</gene>
<sequence>MHSPFAGLRLSSSSVNPFIFIFIFHLHFLIPHLQRCSLPARSNRILTPIPEHAEPSPRLTGDGPSNVWSIFPLLCFLFPSSSPVLQVPGSRAPPGISASTITTQHGFASASTIRITIHPHPPNLVQRLMSVQWPWHAPLPLPRHYRHLSSSRTPPADRARASSCFAQTHHPHTLTCTCTTTTTTAPAQKSGLHVEH</sequence>